<dbReference type="PANTHER" id="PTHR34405:SF1">
    <property type="entry name" value="CRISPR-ASSOCIATED ENDORIBONUCLEASE CAS2"/>
    <property type="match status" value="1"/>
</dbReference>
<dbReference type="GO" id="GO:0016787">
    <property type="term" value="F:hydrolase activity"/>
    <property type="evidence" value="ECO:0007669"/>
    <property type="project" value="UniProtKB-KW"/>
</dbReference>
<dbReference type="PANTHER" id="PTHR34405">
    <property type="entry name" value="CRISPR-ASSOCIATED ENDORIBONUCLEASE CAS2"/>
    <property type="match status" value="1"/>
</dbReference>
<evidence type="ECO:0000256" key="1">
    <source>
        <dbReference type="ARBA" id="ARBA00001946"/>
    </source>
</evidence>
<keyword evidence="7" id="KW-0051">Antiviral defense</keyword>
<reference evidence="8" key="1">
    <citation type="submission" date="2019-10" db="EMBL/GenBank/DDBJ databases">
        <title>Metagenomic sequencing of thiosulfate-disproportionating enrichment culture.</title>
        <authorList>
            <person name="Umezawa K."/>
            <person name="Kojima H."/>
            <person name="Fukui M."/>
        </authorList>
    </citation>
    <scope>NUCLEOTIDE SEQUENCE</scope>
    <source>
        <strain evidence="8">45J</strain>
    </source>
</reference>
<evidence type="ECO:0000313" key="8">
    <source>
        <dbReference type="EMBL" id="GER94084.1"/>
    </source>
</evidence>
<dbReference type="Gene3D" id="3.30.70.240">
    <property type="match status" value="1"/>
</dbReference>
<evidence type="ECO:0000256" key="4">
    <source>
        <dbReference type="ARBA" id="ARBA00022759"/>
    </source>
</evidence>
<proteinExistence type="inferred from homology"/>
<comment type="caution">
    <text evidence="8">The sequence shown here is derived from an EMBL/GenBank/DDBJ whole genome shotgun (WGS) entry which is preliminary data.</text>
</comment>
<keyword evidence="3" id="KW-0479">Metal-binding</keyword>
<evidence type="ECO:0000256" key="6">
    <source>
        <dbReference type="ARBA" id="ARBA00022842"/>
    </source>
</evidence>
<keyword evidence="4 8" id="KW-0255">Endonuclease</keyword>
<name>A0A5J4KXV3_9ZZZZ</name>
<keyword evidence="2" id="KW-0540">Nuclease</keyword>
<dbReference type="SUPFAM" id="SSF143430">
    <property type="entry name" value="TTP0101/SSO1404-like"/>
    <property type="match status" value="1"/>
</dbReference>
<dbReference type="AlphaFoldDB" id="A0A5J4KXV3"/>
<dbReference type="InterPro" id="IPR019199">
    <property type="entry name" value="Virulence_VapD/CRISPR_Cas2"/>
</dbReference>
<comment type="cofactor">
    <cofactor evidence="1">
        <name>Mg(2+)</name>
        <dbReference type="ChEBI" id="CHEBI:18420"/>
    </cofactor>
</comment>
<evidence type="ECO:0000256" key="7">
    <source>
        <dbReference type="ARBA" id="ARBA00023118"/>
    </source>
</evidence>
<gene>
    <name evidence="8" type="ORF">A45J_1842</name>
</gene>
<dbReference type="GO" id="GO:0043571">
    <property type="term" value="P:maintenance of CRISPR repeat elements"/>
    <property type="evidence" value="ECO:0007669"/>
    <property type="project" value="InterPro"/>
</dbReference>
<keyword evidence="6" id="KW-0460">Magnesium</keyword>
<accession>A0A5J4KXV3</accession>
<organism evidence="8">
    <name type="scientific">hot springs metagenome</name>
    <dbReference type="NCBI Taxonomy" id="433727"/>
    <lineage>
        <taxon>unclassified sequences</taxon>
        <taxon>metagenomes</taxon>
        <taxon>ecological metagenomes</taxon>
    </lineage>
</organism>
<evidence type="ECO:0000256" key="2">
    <source>
        <dbReference type="ARBA" id="ARBA00022722"/>
    </source>
</evidence>
<dbReference type="HAMAP" id="MF_01471">
    <property type="entry name" value="Cas2"/>
    <property type="match status" value="1"/>
</dbReference>
<protein>
    <submittedName>
        <fullName evidence="8">CRISPR-associated endonuclease Cas2</fullName>
    </submittedName>
</protein>
<dbReference type="GO" id="GO:0046872">
    <property type="term" value="F:metal ion binding"/>
    <property type="evidence" value="ECO:0007669"/>
    <property type="project" value="UniProtKB-KW"/>
</dbReference>
<evidence type="ECO:0000256" key="5">
    <source>
        <dbReference type="ARBA" id="ARBA00022801"/>
    </source>
</evidence>
<dbReference type="EMBL" id="BLAB01000001">
    <property type="protein sequence ID" value="GER94084.1"/>
    <property type="molecule type" value="Genomic_DNA"/>
</dbReference>
<dbReference type="CDD" id="cd09725">
    <property type="entry name" value="Cas2_I_II_III"/>
    <property type="match status" value="1"/>
</dbReference>
<dbReference type="InterPro" id="IPR021127">
    <property type="entry name" value="CRISPR_associated_Cas2"/>
</dbReference>
<dbReference type="GO" id="GO:0004521">
    <property type="term" value="F:RNA endonuclease activity"/>
    <property type="evidence" value="ECO:0007669"/>
    <property type="project" value="InterPro"/>
</dbReference>
<dbReference type="NCBIfam" id="TIGR01573">
    <property type="entry name" value="cas2"/>
    <property type="match status" value="1"/>
</dbReference>
<dbReference type="Pfam" id="PF09827">
    <property type="entry name" value="CRISPR_Cas2"/>
    <property type="match status" value="1"/>
</dbReference>
<sequence length="88" mass="10475">MAYLIVTYDIGEDRVNKVRKILKKYFTWVQNSVFEGDITEGKLMKCRLELEQVINKEEDSIYFYSLENRLNYRKTVMGVEKELTGNIL</sequence>
<keyword evidence="5" id="KW-0378">Hydrolase</keyword>
<evidence type="ECO:0000256" key="3">
    <source>
        <dbReference type="ARBA" id="ARBA00022723"/>
    </source>
</evidence>
<dbReference type="GO" id="GO:0051607">
    <property type="term" value="P:defense response to virus"/>
    <property type="evidence" value="ECO:0007669"/>
    <property type="project" value="UniProtKB-KW"/>
</dbReference>